<organism evidence="1">
    <name type="scientific">marine metagenome</name>
    <dbReference type="NCBI Taxonomy" id="408172"/>
    <lineage>
        <taxon>unclassified sequences</taxon>
        <taxon>metagenomes</taxon>
        <taxon>ecological metagenomes</taxon>
    </lineage>
</organism>
<dbReference type="EMBL" id="UINC01072731">
    <property type="protein sequence ID" value="SVC08579.1"/>
    <property type="molecule type" value="Genomic_DNA"/>
</dbReference>
<reference evidence="1" key="1">
    <citation type="submission" date="2018-05" db="EMBL/GenBank/DDBJ databases">
        <authorList>
            <person name="Lanie J.A."/>
            <person name="Ng W.-L."/>
            <person name="Kazmierczak K.M."/>
            <person name="Andrzejewski T.M."/>
            <person name="Davidsen T.M."/>
            <person name="Wayne K.J."/>
            <person name="Tettelin H."/>
            <person name="Glass J.I."/>
            <person name="Rusch D."/>
            <person name="Podicherti R."/>
            <person name="Tsui H.-C.T."/>
            <person name="Winkler M.E."/>
        </authorList>
    </citation>
    <scope>NUCLEOTIDE SEQUENCE</scope>
</reference>
<protein>
    <recommendedName>
        <fullName evidence="2">30S ribosomal protein S8</fullName>
    </recommendedName>
</protein>
<feature type="non-terminal residue" evidence="1">
    <location>
        <position position="28"/>
    </location>
</feature>
<sequence>MTIEDQISDMITRIRNSTMVKHENVSVV</sequence>
<proteinExistence type="predicted"/>
<gene>
    <name evidence="1" type="ORF">METZ01_LOCUS261433</name>
</gene>
<evidence type="ECO:0000313" key="1">
    <source>
        <dbReference type="EMBL" id="SVC08579.1"/>
    </source>
</evidence>
<name>A0A382JAA9_9ZZZZ</name>
<evidence type="ECO:0008006" key="2">
    <source>
        <dbReference type="Google" id="ProtNLM"/>
    </source>
</evidence>
<dbReference type="AlphaFoldDB" id="A0A382JAA9"/>
<accession>A0A382JAA9</accession>
<dbReference type="Gene3D" id="3.30.1370.30">
    <property type="match status" value="1"/>
</dbReference>